<evidence type="ECO:0000256" key="4">
    <source>
        <dbReference type="ARBA" id="ARBA00022475"/>
    </source>
</evidence>
<gene>
    <name evidence="10" type="primary">emrB_11</name>
    <name evidence="10" type="ORF">GALL_156280</name>
</gene>
<keyword evidence="6 8" id="KW-1133">Transmembrane helix</keyword>
<comment type="caution">
    <text evidence="10">The sequence shown here is derived from an EMBL/GenBank/DDBJ whole genome shotgun (WGS) entry which is preliminary data.</text>
</comment>
<dbReference type="NCBIfam" id="TIGR00711">
    <property type="entry name" value="efflux_EmrB"/>
    <property type="match status" value="1"/>
</dbReference>
<dbReference type="Gene3D" id="1.20.1720.10">
    <property type="entry name" value="Multidrug resistance protein D"/>
    <property type="match status" value="1"/>
</dbReference>
<evidence type="ECO:0000256" key="6">
    <source>
        <dbReference type="ARBA" id="ARBA00022989"/>
    </source>
</evidence>
<dbReference type="GO" id="GO:0005886">
    <property type="term" value="C:plasma membrane"/>
    <property type="evidence" value="ECO:0007669"/>
    <property type="project" value="UniProtKB-SubCell"/>
</dbReference>
<sequence>MDPAQPGILKGVKLVAATFALGMGSFMNILDLTIVNVAVPTVAGDFAVTPTQGTWIITSYSVAEAILLPLAGFLAGRFGEVRTFVVATLLFTFASLLCAMSVSFPMLLASRVLQGVFGASMIPLSQTLLTTIYPPHKRGLALGIWAMTTVIAPIAGPLAGGWLTDNASWHWIFLINLPVGLLVGISVAALLAGRDVIQPGKREQKMDWAGLALLIVGIGSLQIMLDKGNELDWFSSGTIIILTMTAIVALLVFVVWEWYEPAPLVDLRMFTRRNFLVGSLCLMIGMMAFFSVVVIIPLWLQTYQGYTSLWAGKSVAFGGVLAVILGPVIGANIGRVDARAITTFGFVVFALVGYWSSGFTPDIDYWSIALSRLFMGIGISCFFLPLVTISLSGLPADRVAAASGLTNFMRNLGASFGTAITTWLWTSQAEGFHARLMENIQTYNPLATEYMDRLHQLGMPDDVAYAYLERLITTQSYTMSTDRILVISATLMLSLIAVIWWAKPPFVASRGGGH</sequence>
<dbReference type="PROSITE" id="PS50850">
    <property type="entry name" value="MFS"/>
    <property type="match status" value="1"/>
</dbReference>
<reference evidence="10" key="1">
    <citation type="submission" date="2016-10" db="EMBL/GenBank/DDBJ databases">
        <title>Sequence of Gallionella enrichment culture.</title>
        <authorList>
            <person name="Poehlein A."/>
            <person name="Muehling M."/>
            <person name="Daniel R."/>
        </authorList>
    </citation>
    <scope>NUCLEOTIDE SEQUENCE</scope>
</reference>
<keyword evidence="4" id="KW-1003">Cell membrane</keyword>
<evidence type="ECO:0000256" key="8">
    <source>
        <dbReference type="SAM" id="Phobius"/>
    </source>
</evidence>
<feature type="transmembrane region" description="Helical" evidence="8">
    <location>
        <begin position="140"/>
        <end position="163"/>
    </location>
</feature>
<organism evidence="10">
    <name type="scientific">mine drainage metagenome</name>
    <dbReference type="NCBI Taxonomy" id="410659"/>
    <lineage>
        <taxon>unclassified sequences</taxon>
        <taxon>metagenomes</taxon>
        <taxon>ecological metagenomes</taxon>
    </lineage>
</organism>
<dbReference type="SUPFAM" id="SSF103473">
    <property type="entry name" value="MFS general substrate transporter"/>
    <property type="match status" value="1"/>
</dbReference>
<feature type="transmembrane region" description="Helical" evidence="8">
    <location>
        <begin position="205"/>
        <end position="225"/>
    </location>
</feature>
<dbReference type="AlphaFoldDB" id="A0A1J5SDX8"/>
<evidence type="ECO:0000259" key="9">
    <source>
        <dbReference type="PROSITE" id="PS50850"/>
    </source>
</evidence>
<comment type="similarity">
    <text evidence="2">Belongs to the major facilitator superfamily. EmrB family.</text>
</comment>
<keyword evidence="5 8" id="KW-0812">Transmembrane</keyword>
<comment type="subcellular location">
    <subcellularLocation>
        <location evidence="1">Cell membrane</location>
        <topology evidence="1">Multi-pass membrane protein</topology>
    </subcellularLocation>
</comment>
<dbReference type="PANTHER" id="PTHR42718">
    <property type="entry name" value="MAJOR FACILITATOR SUPERFAMILY MULTIDRUG TRANSPORTER MFSC"/>
    <property type="match status" value="1"/>
</dbReference>
<evidence type="ECO:0000256" key="3">
    <source>
        <dbReference type="ARBA" id="ARBA00022448"/>
    </source>
</evidence>
<feature type="transmembrane region" description="Helical" evidence="8">
    <location>
        <begin position="484"/>
        <end position="502"/>
    </location>
</feature>
<feature type="transmembrane region" description="Helical" evidence="8">
    <location>
        <begin position="369"/>
        <end position="389"/>
    </location>
</feature>
<keyword evidence="3" id="KW-0813">Transport</keyword>
<feature type="transmembrane region" description="Helical" evidence="8">
    <location>
        <begin position="280"/>
        <end position="300"/>
    </location>
</feature>
<evidence type="ECO:0000256" key="2">
    <source>
        <dbReference type="ARBA" id="ARBA00008537"/>
    </source>
</evidence>
<keyword evidence="7 8" id="KW-0472">Membrane</keyword>
<dbReference type="InterPro" id="IPR011701">
    <property type="entry name" value="MFS"/>
</dbReference>
<name>A0A1J5SDX8_9ZZZZ</name>
<dbReference type="EMBL" id="MLJW01000076">
    <property type="protein sequence ID" value="OIR02256.1"/>
    <property type="molecule type" value="Genomic_DNA"/>
</dbReference>
<feature type="transmembrane region" description="Helical" evidence="8">
    <location>
        <begin position="169"/>
        <end position="193"/>
    </location>
</feature>
<dbReference type="PANTHER" id="PTHR42718:SF9">
    <property type="entry name" value="MAJOR FACILITATOR SUPERFAMILY MULTIDRUG TRANSPORTER MFSC"/>
    <property type="match status" value="1"/>
</dbReference>
<feature type="transmembrane region" description="Helical" evidence="8">
    <location>
        <begin position="112"/>
        <end position="133"/>
    </location>
</feature>
<dbReference type="InterPro" id="IPR004638">
    <property type="entry name" value="EmrB-like"/>
</dbReference>
<dbReference type="Gene3D" id="1.20.1250.20">
    <property type="entry name" value="MFS general substrate transporter like domains"/>
    <property type="match status" value="1"/>
</dbReference>
<dbReference type="Pfam" id="PF07690">
    <property type="entry name" value="MFS_1"/>
    <property type="match status" value="1"/>
</dbReference>
<feature type="transmembrane region" description="Helical" evidence="8">
    <location>
        <begin position="55"/>
        <end position="76"/>
    </location>
</feature>
<dbReference type="InterPro" id="IPR036259">
    <property type="entry name" value="MFS_trans_sf"/>
</dbReference>
<dbReference type="GO" id="GO:0022857">
    <property type="term" value="F:transmembrane transporter activity"/>
    <property type="evidence" value="ECO:0007669"/>
    <property type="project" value="InterPro"/>
</dbReference>
<feature type="domain" description="Major facilitator superfamily (MFS) profile" evidence="9">
    <location>
        <begin position="17"/>
        <end position="506"/>
    </location>
</feature>
<feature type="transmembrane region" description="Helical" evidence="8">
    <location>
        <begin position="315"/>
        <end position="333"/>
    </location>
</feature>
<evidence type="ECO:0000256" key="1">
    <source>
        <dbReference type="ARBA" id="ARBA00004651"/>
    </source>
</evidence>
<evidence type="ECO:0000313" key="10">
    <source>
        <dbReference type="EMBL" id="OIR02256.1"/>
    </source>
</evidence>
<dbReference type="CDD" id="cd17503">
    <property type="entry name" value="MFS_LmrB_MDR_like"/>
    <property type="match status" value="1"/>
</dbReference>
<proteinExistence type="inferred from homology"/>
<protein>
    <submittedName>
        <fullName evidence="10">Multidrug export protein EmrB</fullName>
    </submittedName>
</protein>
<feature type="transmembrane region" description="Helical" evidence="8">
    <location>
        <begin position="12"/>
        <end position="35"/>
    </location>
</feature>
<evidence type="ECO:0000256" key="7">
    <source>
        <dbReference type="ARBA" id="ARBA00023136"/>
    </source>
</evidence>
<dbReference type="InterPro" id="IPR020846">
    <property type="entry name" value="MFS_dom"/>
</dbReference>
<feature type="transmembrane region" description="Helical" evidence="8">
    <location>
        <begin position="340"/>
        <end position="357"/>
    </location>
</feature>
<accession>A0A1J5SDX8</accession>
<feature type="transmembrane region" description="Helical" evidence="8">
    <location>
        <begin position="237"/>
        <end position="259"/>
    </location>
</feature>
<feature type="transmembrane region" description="Helical" evidence="8">
    <location>
        <begin position="83"/>
        <end position="106"/>
    </location>
</feature>
<evidence type="ECO:0000256" key="5">
    <source>
        <dbReference type="ARBA" id="ARBA00022692"/>
    </source>
</evidence>